<evidence type="ECO:0000259" key="1">
    <source>
        <dbReference type="Pfam" id="PF24764"/>
    </source>
</evidence>
<protein>
    <recommendedName>
        <fullName evidence="1">Integrase core domain-containing protein</fullName>
    </recommendedName>
</protein>
<keyword evidence="3" id="KW-1185">Reference proteome</keyword>
<accession>A0A7D9HPJ9</accession>
<evidence type="ECO:0000313" key="2">
    <source>
        <dbReference type="EMBL" id="CAB3987580.1"/>
    </source>
</evidence>
<dbReference type="InterPro" id="IPR058913">
    <property type="entry name" value="Integrase_dom_put"/>
</dbReference>
<dbReference type="PANTHER" id="PTHR46177">
    <property type="entry name" value="INTEGRASE CATALYTIC DOMAIN-CONTAINING PROTEIN"/>
    <property type="match status" value="1"/>
</dbReference>
<dbReference type="OrthoDB" id="5985220at2759"/>
<dbReference type="Pfam" id="PF24764">
    <property type="entry name" value="rva_4"/>
    <property type="match status" value="1"/>
</dbReference>
<reference evidence="2" key="1">
    <citation type="submission" date="2020-04" db="EMBL/GenBank/DDBJ databases">
        <authorList>
            <person name="Alioto T."/>
            <person name="Alioto T."/>
            <person name="Gomez Garrido J."/>
        </authorList>
    </citation>
    <scope>NUCLEOTIDE SEQUENCE</scope>
    <source>
        <strain evidence="2">A484AB</strain>
    </source>
</reference>
<feature type="domain" description="Integrase core" evidence="1">
    <location>
        <begin position="123"/>
        <end position="183"/>
    </location>
</feature>
<dbReference type="EMBL" id="CACRXK020001198">
    <property type="protein sequence ID" value="CAB3987580.1"/>
    <property type="molecule type" value="Genomic_DNA"/>
</dbReference>
<organism evidence="2 3">
    <name type="scientific">Paramuricea clavata</name>
    <name type="common">Red gorgonian</name>
    <name type="synonym">Violescent sea-whip</name>
    <dbReference type="NCBI Taxonomy" id="317549"/>
    <lineage>
        <taxon>Eukaryota</taxon>
        <taxon>Metazoa</taxon>
        <taxon>Cnidaria</taxon>
        <taxon>Anthozoa</taxon>
        <taxon>Octocorallia</taxon>
        <taxon>Malacalcyonacea</taxon>
        <taxon>Plexauridae</taxon>
        <taxon>Paramuricea</taxon>
    </lineage>
</organism>
<dbReference type="Proteomes" id="UP001152795">
    <property type="component" value="Unassembled WGS sequence"/>
</dbReference>
<name>A0A7D9HPJ9_PARCT</name>
<evidence type="ECO:0000313" key="3">
    <source>
        <dbReference type="Proteomes" id="UP001152795"/>
    </source>
</evidence>
<proteinExistence type="predicted"/>
<gene>
    <name evidence="2" type="ORF">PACLA_8A060957</name>
</gene>
<dbReference type="PANTHER" id="PTHR46177:SF1">
    <property type="entry name" value="INTEGRASE CATALYTIC DOMAIN-CONTAINING PROTEIN"/>
    <property type="match status" value="1"/>
</dbReference>
<dbReference type="AlphaFoldDB" id="A0A7D9HPJ9"/>
<sequence>MVDAEQEETIIRHYFSLNYDYNTILSFLKRNHGINISKRTLLNRLSEYQLHRRHRNVEEIVRECISTELDGSGSLLGYRSMWRILHSKYGVNVPRSVVQVLLAELDPVGTQQRKAHRLKRRQYSSPGPNYCWHSDGYDKLKPYGFPVDSCIDGYSRRIIWLKLTKSNNNPHIIASFFLESIKELQACPALLRQCSVSFGETITIHYPVWVLIVMAHRIQMNG</sequence>
<comment type="caution">
    <text evidence="2">The sequence shown here is derived from an EMBL/GenBank/DDBJ whole genome shotgun (WGS) entry which is preliminary data.</text>
</comment>